<accession>A0ABY0MT40</accession>
<reference evidence="1 2" key="1">
    <citation type="submission" date="2016-10" db="EMBL/GenBank/DDBJ databases">
        <authorList>
            <person name="Varghese N."/>
            <person name="Submissions S."/>
        </authorList>
    </citation>
    <scope>NUCLEOTIDE SEQUENCE [LARGE SCALE GENOMIC DNA]</scope>
    <source>
        <strain evidence="1 2">DSM 2260</strain>
    </source>
</reference>
<organism evidence="1 2">
    <name type="scientific">Myxococcus virescens</name>
    <dbReference type="NCBI Taxonomy" id="83456"/>
    <lineage>
        <taxon>Bacteria</taxon>
        <taxon>Pseudomonadati</taxon>
        <taxon>Myxococcota</taxon>
        <taxon>Myxococcia</taxon>
        <taxon>Myxococcales</taxon>
        <taxon>Cystobacterineae</taxon>
        <taxon>Myxococcaceae</taxon>
        <taxon>Myxococcus</taxon>
    </lineage>
</organism>
<name>A0ABY0MT40_9BACT</name>
<gene>
    <name evidence="1" type="ORF">SAMN04488504_10682</name>
</gene>
<sequence length="47" mass="5148">MGRGLAACIQEILSGLPSLFEGDIYADLNGEQWQSHEWGCVRVRLGA</sequence>
<comment type="caution">
    <text evidence="1">The sequence shown here is derived from an EMBL/GenBank/DDBJ whole genome shotgun (WGS) entry which is preliminary data.</text>
</comment>
<evidence type="ECO:0000313" key="2">
    <source>
        <dbReference type="Proteomes" id="UP000198717"/>
    </source>
</evidence>
<dbReference type="EMBL" id="FNAJ01000006">
    <property type="protein sequence ID" value="SDE34417.1"/>
    <property type="molecule type" value="Genomic_DNA"/>
</dbReference>
<dbReference type="Proteomes" id="UP000198717">
    <property type="component" value="Unassembled WGS sequence"/>
</dbReference>
<keyword evidence="2" id="KW-1185">Reference proteome</keyword>
<protein>
    <submittedName>
        <fullName evidence="1">Uncharacterized protein</fullName>
    </submittedName>
</protein>
<proteinExistence type="predicted"/>
<evidence type="ECO:0000313" key="1">
    <source>
        <dbReference type="EMBL" id="SDE34417.1"/>
    </source>
</evidence>